<dbReference type="Pfam" id="PF20431">
    <property type="entry name" value="E_motif"/>
    <property type="match status" value="1"/>
</dbReference>
<dbReference type="InterPro" id="IPR011990">
    <property type="entry name" value="TPR-like_helical_dom_sf"/>
</dbReference>
<organism evidence="3">
    <name type="scientific">Arundo donax</name>
    <name type="common">Giant reed</name>
    <name type="synonym">Donax arundinaceus</name>
    <dbReference type="NCBI Taxonomy" id="35708"/>
    <lineage>
        <taxon>Eukaryota</taxon>
        <taxon>Viridiplantae</taxon>
        <taxon>Streptophyta</taxon>
        <taxon>Embryophyta</taxon>
        <taxon>Tracheophyta</taxon>
        <taxon>Spermatophyta</taxon>
        <taxon>Magnoliopsida</taxon>
        <taxon>Liliopsida</taxon>
        <taxon>Poales</taxon>
        <taxon>Poaceae</taxon>
        <taxon>PACMAD clade</taxon>
        <taxon>Arundinoideae</taxon>
        <taxon>Arundineae</taxon>
        <taxon>Arundo</taxon>
    </lineage>
</organism>
<dbReference type="NCBIfam" id="TIGR00756">
    <property type="entry name" value="PPR"/>
    <property type="match status" value="1"/>
</dbReference>
<dbReference type="FunFam" id="1.25.40.10:FF:000158">
    <property type="entry name" value="pentatricopeptide repeat-containing protein At2g33680"/>
    <property type="match status" value="1"/>
</dbReference>
<evidence type="ECO:0008006" key="4">
    <source>
        <dbReference type="Google" id="ProtNLM"/>
    </source>
</evidence>
<dbReference type="GO" id="GO:0003723">
    <property type="term" value="F:RNA binding"/>
    <property type="evidence" value="ECO:0007669"/>
    <property type="project" value="InterPro"/>
</dbReference>
<evidence type="ECO:0000256" key="1">
    <source>
        <dbReference type="ARBA" id="ARBA00022737"/>
    </source>
</evidence>
<dbReference type="AlphaFoldDB" id="A0A0A8YYC3"/>
<sequence>MTRQGVSPNGVTFVGLLHACSHMGLVDEGRGFFESMEKDHGIAPGIEHYGCVADLLSRAGRLDEALEFVNGMPVEPNSVVWGALLGGARLHKNVDVGEEAIRHLAMLDPGNDGYYVVFSNIYADAGCWEDVARV</sequence>
<dbReference type="InterPro" id="IPR046848">
    <property type="entry name" value="E_motif"/>
</dbReference>
<dbReference type="PANTHER" id="PTHR47926">
    <property type="entry name" value="PENTATRICOPEPTIDE REPEAT-CONTAINING PROTEIN"/>
    <property type="match status" value="1"/>
</dbReference>
<dbReference type="InterPro" id="IPR046960">
    <property type="entry name" value="PPR_At4g14850-like_plant"/>
</dbReference>
<dbReference type="GO" id="GO:0009451">
    <property type="term" value="P:RNA modification"/>
    <property type="evidence" value="ECO:0007669"/>
    <property type="project" value="InterPro"/>
</dbReference>
<keyword evidence="1" id="KW-0677">Repeat</keyword>
<dbReference type="GO" id="GO:0099402">
    <property type="term" value="P:plant organ development"/>
    <property type="evidence" value="ECO:0007669"/>
    <property type="project" value="UniProtKB-ARBA"/>
</dbReference>
<keyword evidence="2" id="KW-0809">Transit peptide</keyword>
<dbReference type="PANTHER" id="PTHR47926:SF458">
    <property type="entry name" value="PENTATRICOPEPTIDE REPEAT-CONTAINING PROTEIN"/>
    <property type="match status" value="1"/>
</dbReference>
<proteinExistence type="predicted"/>
<accession>A0A0A8YYC3</accession>
<name>A0A0A8YYC3_ARUDO</name>
<dbReference type="EMBL" id="GBRH01265771">
    <property type="protein sequence ID" value="JAD32124.1"/>
    <property type="molecule type" value="Transcribed_RNA"/>
</dbReference>
<evidence type="ECO:0000256" key="2">
    <source>
        <dbReference type="ARBA" id="ARBA00022946"/>
    </source>
</evidence>
<reference evidence="3" key="2">
    <citation type="journal article" date="2015" name="Data Brief">
        <title>Shoot transcriptome of the giant reed, Arundo donax.</title>
        <authorList>
            <person name="Barrero R.A."/>
            <person name="Guerrero F.D."/>
            <person name="Moolhuijzen P."/>
            <person name="Goolsby J.A."/>
            <person name="Tidwell J."/>
            <person name="Bellgard S.E."/>
            <person name="Bellgard M.I."/>
        </authorList>
    </citation>
    <scope>NUCLEOTIDE SEQUENCE</scope>
    <source>
        <tissue evidence="3">Shoot tissue taken approximately 20 cm above the soil surface</tissue>
    </source>
</reference>
<evidence type="ECO:0000313" key="3">
    <source>
        <dbReference type="EMBL" id="JAD32124.1"/>
    </source>
</evidence>
<reference evidence="3" key="1">
    <citation type="submission" date="2014-09" db="EMBL/GenBank/DDBJ databases">
        <authorList>
            <person name="Magalhaes I.L.F."/>
            <person name="Oliveira U."/>
            <person name="Santos F.R."/>
            <person name="Vidigal T.H.D.A."/>
            <person name="Brescovit A.D."/>
            <person name="Santos A.J."/>
        </authorList>
    </citation>
    <scope>NUCLEOTIDE SEQUENCE</scope>
    <source>
        <tissue evidence="3">Shoot tissue taken approximately 20 cm above the soil surface</tissue>
    </source>
</reference>
<dbReference type="InterPro" id="IPR002885">
    <property type="entry name" value="PPR_rpt"/>
</dbReference>
<dbReference type="Gene3D" id="1.25.40.10">
    <property type="entry name" value="Tetratricopeptide repeat domain"/>
    <property type="match status" value="1"/>
</dbReference>
<protein>
    <recommendedName>
        <fullName evidence="4">Pentatricopeptide repeat-containing protein</fullName>
    </recommendedName>
</protein>
<dbReference type="Pfam" id="PF01535">
    <property type="entry name" value="PPR"/>
    <property type="match status" value="2"/>
</dbReference>